<sequence>MDAFPAFFPLAGRKVVIAGTGEAADAKARLFDGSPAVLVRAEGTDAFLIGTYAGALLAFIAGDDLFVQSAASAARGARALVNVVDRPDLSDFHTPALVDRGEVVAAIGTNGSAPMLASLLRNDIEARIPEGTGRVAALMRIHQAAVRAVLPDQADRRNFLREQLSGPAAQKALDGDMEGAGALLLEALKTRDGPRGRVVYVAGRGPSDLLTLRAARILSEADLVIPDPDADPAILALARRDAGRLAPSEGGAEQMTALAKAGRLVVRIITRSPSAADLAALTRAGVTVDVMLAAPTT</sequence>
<dbReference type="Gene3D" id="3.40.1010.10">
    <property type="entry name" value="Cobalt-precorrin-4 Transmethylase, Domain 1"/>
    <property type="match status" value="1"/>
</dbReference>
<dbReference type="RefSeq" id="WP_307349914.1">
    <property type="nucleotide sequence ID" value="NZ_JAUSVS010000005.1"/>
</dbReference>
<dbReference type="InterPro" id="IPR019478">
    <property type="entry name" value="Sirohaem_synthase_dimer_dom"/>
</dbReference>
<proteinExistence type="predicted"/>
<dbReference type="SUPFAM" id="SSF75615">
    <property type="entry name" value="Siroheme synthase middle domains-like"/>
    <property type="match status" value="1"/>
</dbReference>
<organism evidence="8 9">
    <name type="scientific">Caulobacter ginsengisoli</name>
    <dbReference type="NCBI Taxonomy" id="400775"/>
    <lineage>
        <taxon>Bacteria</taxon>
        <taxon>Pseudomonadati</taxon>
        <taxon>Pseudomonadota</taxon>
        <taxon>Alphaproteobacteria</taxon>
        <taxon>Caulobacterales</taxon>
        <taxon>Caulobacteraceae</taxon>
        <taxon>Caulobacter</taxon>
    </lineage>
</organism>
<accession>A0ABU0IVD3</accession>
<keyword evidence="8" id="KW-0456">Lyase</keyword>
<name>A0ABU0IVD3_9CAUL</name>
<dbReference type="GO" id="GO:0051266">
    <property type="term" value="F:sirohydrochlorin ferrochelatase activity"/>
    <property type="evidence" value="ECO:0007669"/>
    <property type="project" value="UniProtKB-EC"/>
</dbReference>
<evidence type="ECO:0000313" key="8">
    <source>
        <dbReference type="EMBL" id="MDQ0464912.1"/>
    </source>
</evidence>
<evidence type="ECO:0000256" key="4">
    <source>
        <dbReference type="ARBA" id="ARBA00023027"/>
    </source>
</evidence>
<gene>
    <name evidence="8" type="ORF">QO010_002696</name>
</gene>
<dbReference type="EC" id="1.3.1.76" evidence="2"/>
<comment type="caution">
    <text evidence="8">The sequence shown here is derived from an EMBL/GenBank/DDBJ whole genome shotgun (WGS) entry which is preliminary data.</text>
</comment>
<feature type="domain" description="Sirohaem synthase dimerisation" evidence="7">
    <location>
        <begin position="132"/>
        <end position="188"/>
    </location>
</feature>
<dbReference type="Proteomes" id="UP001228905">
    <property type="component" value="Unassembled WGS sequence"/>
</dbReference>
<dbReference type="Pfam" id="PF10414">
    <property type="entry name" value="CysG_dimeriser"/>
    <property type="match status" value="1"/>
</dbReference>
<evidence type="ECO:0000256" key="1">
    <source>
        <dbReference type="ARBA" id="ARBA00005010"/>
    </source>
</evidence>
<dbReference type="Pfam" id="PF00590">
    <property type="entry name" value="TP_methylase"/>
    <property type="match status" value="1"/>
</dbReference>
<dbReference type="Pfam" id="PF13241">
    <property type="entry name" value="NAD_binding_7"/>
    <property type="match status" value="1"/>
</dbReference>
<keyword evidence="4" id="KW-0520">NAD</keyword>
<evidence type="ECO:0000256" key="2">
    <source>
        <dbReference type="ARBA" id="ARBA00012400"/>
    </source>
</evidence>
<dbReference type="InterPro" id="IPR028161">
    <property type="entry name" value="Met8-like"/>
</dbReference>
<dbReference type="SUPFAM" id="SSF53790">
    <property type="entry name" value="Tetrapyrrole methylase"/>
    <property type="match status" value="1"/>
</dbReference>
<evidence type="ECO:0000256" key="5">
    <source>
        <dbReference type="ARBA" id="ARBA00023244"/>
    </source>
</evidence>
<protein>
    <recommendedName>
        <fullName evidence="2">precorrin-2 dehydrogenase</fullName>
        <ecNumber evidence="2">1.3.1.76</ecNumber>
    </recommendedName>
</protein>
<dbReference type="NCBIfam" id="TIGR01470">
    <property type="entry name" value="cysG_Nterm"/>
    <property type="match status" value="1"/>
</dbReference>
<dbReference type="InterPro" id="IPR035996">
    <property type="entry name" value="4pyrrol_Methylase_sf"/>
</dbReference>
<dbReference type="GO" id="GO:0043115">
    <property type="term" value="F:precorrin-2 dehydrogenase activity"/>
    <property type="evidence" value="ECO:0007669"/>
    <property type="project" value="UniProtKB-EC"/>
</dbReference>
<keyword evidence="5" id="KW-0627">Porphyrin biosynthesis</keyword>
<evidence type="ECO:0000259" key="7">
    <source>
        <dbReference type="Pfam" id="PF10414"/>
    </source>
</evidence>
<dbReference type="Gene3D" id="3.30.160.110">
    <property type="entry name" value="Siroheme synthase, domain 2"/>
    <property type="match status" value="1"/>
</dbReference>
<evidence type="ECO:0000259" key="6">
    <source>
        <dbReference type="Pfam" id="PF00590"/>
    </source>
</evidence>
<evidence type="ECO:0000313" key="9">
    <source>
        <dbReference type="Proteomes" id="UP001228905"/>
    </source>
</evidence>
<dbReference type="PANTHER" id="PTHR35330">
    <property type="entry name" value="SIROHEME BIOSYNTHESIS PROTEIN MET8"/>
    <property type="match status" value="1"/>
</dbReference>
<dbReference type="InterPro" id="IPR006367">
    <property type="entry name" value="Sirohaem_synthase_N"/>
</dbReference>
<dbReference type="InterPro" id="IPR037115">
    <property type="entry name" value="Sirohaem_synt_dimer_dom_sf"/>
</dbReference>
<dbReference type="EMBL" id="JAUSVS010000005">
    <property type="protein sequence ID" value="MDQ0464912.1"/>
    <property type="molecule type" value="Genomic_DNA"/>
</dbReference>
<dbReference type="InterPro" id="IPR014777">
    <property type="entry name" value="4pyrrole_Mease_sub1"/>
</dbReference>
<comment type="pathway">
    <text evidence="1">Porphyrin-containing compound metabolism; siroheme biosynthesis; sirohydrochlorin from precorrin-2: step 1/1.</text>
</comment>
<reference evidence="8 9" key="1">
    <citation type="submission" date="2023-07" db="EMBL/GenBank/DDBJ databases">
        <title>Genomic Encyclopedia of Type Strains, Phase IV (KMG-IV): sequencing the most valuable type-strain genomes for metagenomic binning, comparative biology and taxonomic classification.</title>
        <authorList>
            <person name="Goeker M."/>
        </authorList>
    </citation>
    <scope>NUCLEOTIDE SEQUENCE [LARGE SCALE GENOMIC DNA]</scope>
    <source>
        <strain evidence="8 9">DSM 18695</strain>
    </source>
</reference>
<feature type="domain" description="Tetrapyrrole methylase" evidence="6">
    <location>
        <begin position="199"/>
        <end position="268"/>
    </location>
</feature>
<keyword evidence="3 8" id="KW-0560">Oxidoreductase</keyword>
<keyword evidence="9" id="KW-1185">Reference proteome</keyword>
<dbReference type="InterPro" id="IPR000878">
    <property type="entry name" value="4pyrrol_Mease"/>
</dbReference>
<dbReference type="Gene3D" id="1.10.8.210">
    <property type="entry name" value="Sirohaem synthase, dimerisation domain"/>
    <property type="match status" value="1"/>
</dbReference>
<dbReference type="PANTHER" id="PTHR35330:SF1">
    <property type="entry name" value="SIROHEME BIOSYNTHESIS PROTEIN MET8"/>
    <property type="match status" value="1"/>
</dbReference>
<evidence type="ECO:0000256" key="3">
    <source>
        <dbReference type="ARBA" id="ARBA00023002"/>
    </source>
</evidence>